<organism evidence="11 12">
    <name type="scientific">Cellvibrio zantedeschiae</name>
    <dbReference type="NCBI Taxonomy" id="1237077"/>
    <lineage>
        <taxon>Bacteria</taxon>
        <taxon>Pseudomonadati</taxon>
        <taxon>Pseudomonadota</taxon>
        <taxon>Gammaproteobacteria</taxon>
        <taxon>Cellvibrionales</taxon>
        <taxon>Cellvibrionaceae</taxon>
        <taxon>Cellvibrio</taxon>
    </lineage>
</organism>
<feature type="region of interest" description="Disordered" evidence="7">
    <location>
        <begin position="334"/>
        <end position="376"/>
    </location>
</feature>
<evidence type="ECO:0000256" key="8">
    <source>
        <dbReference type="SAM" id="Phobius"/>
    </source>
</evidence>
<evidence type="ECO:0000256" key="7">
    <source>
        <dbReference type="SAM" id="MobiDB-lite"/>
    </source>
</evidence>
<keyword evidence="5 6" id="KW-0482">Metalloprotease</keyword>
<dbReference type="CDD" id="cd07332">
    <property type="entry name" value="M48C_Oma1_like"/>
    <property type="match status" value="1"/>
</dbReference>
<feature type="compositionally biased region" description="Low complexity" evidence="7">
    <location>
        <begin position="334"/>
        <end position="346"/>
    </location>
</feature>
<keyword evidence="8" id="KW-0812">Transmembrane</keyword>
<evidence type="ECO:0000256" key="6">
    <source>
        <dbReference type="RuleBase" id="RU003983"/>
    </source>
</evidence>
<keyword evidence="12" id="KW-1185">Reference proteome</keyword>
<comment type="similarity">
    <text evidence="6">Belongs to the peptidase M48 family.</text>
</comment>
<keyword evidence="1 6" id="KW-0645">Protease</keyword>
<evidence type="ECO:0000313" key="12">
    <source>
        <dbReference type="Proteomes" id="UP000619761"/>
    </source>
</evidence>
<evidence type="ECO:0008006" key="13">
    <source>
        <dbReference type="Google" id="ProtNLM"/>
    </source>
</evidence>
<dbReference type="RefSeq" id="WP_189419283.1">
    <property type="nucleotide sequence ID" value="NZ_BMYZ01000002.1"/>
</dbReference>
<name>A0ABQ3B618_9GAMM</name>
<evidence type="ECO:0000259" key="9">
    <source>
        <dbReference type="Pfam" id="PF01435"/>
    </source>
</evidence>
<gene>
    <name evidence="11" type="ORF">GCM10011613_26140</name>
</gene>
<evidence type="ECO:0000259" key="10">
    <source>
        <dbReference type="Pfam" id="PF23368"/>
    </source>
</evidence>
<dbReference type="Gene3D" id="3.30.2010.10">
    <property type="entry name" value="Metalloproteases ('zincins'), catalytic domain"/>
    <property type="match status" value="1"/>
</dbReference>
<evidence type="ECO:0000313" key="11">
    <source>
        <dbReference type="EMBL" id="GGY79920.1"/>
    </source>
</evidence>
<evidence type="ECO:0000256" key="4">
    <source>
        <dbReference type="ARBA" id="ARBA00022833"/>
    </source>
</evidence>
<evidence type="ECO:0000256" key="3">
    <source>
        <dbReference type="ARBA" id="ARBA00022801"/>
    </source>
</evidence>
<dbReference type="EMBL" id="BMYZ01000002">
    <property type="protein sequence ID" value="GGY79920.1"/>
    <property type="molecule type" value="Genomic_DNA"/>
</dbReference>
<evidence type="ECO:0000256" key="1">
    <source>
        <dbReference type="ARBA" id="ARBA00022670"/>
    </source>
</evidence>
<keyword evidence="8" id="KW-1133">Transmembrane helix</keyword>
<comment type="cofactor">
    <cofactor evidence="6">
        <name>Zn(2+)</name>
        <dbReference type="ChEBI" id="CHEBI:29105"/>
    </cofactor>
    <text evidence="6">Binds 1 zinc ion per subunit.</text>
</comment>
<dbReference type="InterPro" id="IPR055518">
    <property type="entry name" value="DUF7092"/>
</dbReference>
<evidence type="ECO:0000256" key="5">
    <source>
        <dbReference type="ARBA" id="ARBA00023049"/>
    </source>
</evidence>
<dbReference type="Proteomes" id="UP000619761">
    <property type="component" value="Unassembled WGS sequence"/>
</dbReference>
<keyword evidence="2" id="KW-0479">Metal-binding</keyword>
<feature type="transmembrane region" description="Helical" evidence="8">
    <location>
        <begin position="100"/>
        <end position="121"/>
    </location>
</feature>
<proteinExistence type="inferred from homology"/>
<protein>
    <recommendedName>
        <fullName evidence="13">Peptidase M48 domain-containing protein</fullName>
    </recommendedName>
</protein>
<keyword evidence="4 6" id="KW-0862">Zinc</keyword>
<feature type="compositionally biased region" description="Acidic residues" evidence="7">
    <location>
        <begin position="354"/>
        <end position="369"/>
    </location>
</feature>
<evidence type="ECO:0000256" key="2">
    <source>
        <dbReference type="ARBA" id="ARBA00022723"/>
    </source>
</evidence>
<reference evidence="12" key="1">
    <citation type="journal article" date="2019" name="Int. J. Syst. Evol. Microbiol.">
        <title>The Global Catalogue of Microorganisms (GCM) 10K type strain sequencing project: providing services to taxonomists for standard genome sequencing and annotation.</title>
        <authorList>
            <consortium name="The Broad Institute Genomics Platform"/>
            <consortium name="The Broad Institute Genome Sequencing Center for Infectious Disease"/>
            <person name="Wu L."/>
            <person name="Ma J."/>
        </authorList>
    </citation>
    <scope>NUCLEOTIDE SEQUENCE [LARGE SCALE GENOMIC DNA]</scope>
    <source>
        <strain evidence="12">KCTC 32239</strain>
    </source>
</reference>
<sequence>MALQGIWFDGKTSASQAVELQMDDVGEISVIQIANASVLARVPFSAVKVSSRVGNTPRFLYFPDGEKFETRQHDQVDQWLQKYRPSFWHNLAHQLETHTYFVALTLVLVITFTWAVAVYGLPAASRYIAFQLPQNVMNRAATETLQFLDKAHLKPTKLDAQTQKQILAHFAPAIEQNKNLHIKVIFRGGGAIGANAFALPDGTVLFTDEIVRLAKNNDELLAVLAHEIGHVKYRHSLRSVIQGSVISFGVAMLTGDLSAASNLLASLPVVITNMSYSRDFEREADDNSLVFLDAHHIERHYFVDLMERLTYQAECSQLMMGAQIKEKWTFKKSSSSSSQSSSASNSNKEHEAKDDEDIAAETNEDDDDDKSQPWLDVEKHKAQCDKLIAEHKKSFFDAKVMGYFASHPETNERTIKFKKPPAKTQP</sequence>
<accession>A0ABQ3B618</accession>
<dbReference type="Pfam" id="PF01435">
    <property type="entry name" value="Peptidase_M48"/>
    <property type="match status" value="1"/>
</dbReference>
<dbReference type="InterPro" id="IPR051156">
    <property type="entry name" value="Mito/Outer_Membr_Metalloprot"/>
</dbReference>
<keyword evidence="3 6" id="KW-0378">Hydrolase</keyword>
<dbReference type="Pfam" id="PF23368">
    <property type="entry name" value="DUF7092"/>
    <property type="match status" value="1"/>
</dbReference>
<dbReference type="PANTHER" id="PTHR22726">
    <property type="entry name" value="METALLOENDOPEPTIDASE OMA1"/>
    <property type="match status" value="1"/>
</dbReference>
<feature type="domain" description="DUF7092" evidence="10">
    <location>
        <begin position="3"/>
        <end position="81"/>
    </location>
</feature>
<feature type="domain" description="Peptidase M48" evidence="9">
    <location>
        <begin position="194"/>
        <end position="414"/>
    </location>
</feature>
<keyword evidence="8" id="KW-0472">Membrane</keyword>
<comment type="caution">
    <text evidence="11">The sequence shown here is derived from an EMBL/GenBank/DDBJ whole genome shotgun (WGS) entry which is preliminary data.</text>
</comment>
<dbReference type="InterPro" id="IPR001915">
    <property type="entry name" value="Peptidase_M48"/>
</dbReference>
<dbReference type="PANTHER" id="PTHR22726:SF1">
    <property type="entry name" value="METALLOENDOPEPTIDASE OMA1, MITOCHONDRIAL"/>
    <property type="match status" value="1"/>
</dbReference>